<protein>
    <submittedName>
        <fullName evidence="1">Uncharacterized protein</fullName>
    </submittedName>
</protein>
<name>A0AAW1VSL5_RUBAR</name>
<dbReference type="Proteomes" id="UP001457282">
    <property type="component" value="Unassembled WGS sequence"/>
</dbReference>
<reference evidence="1 2" key="1">
    <citation type="journal article" date="2023" name="G3 (Bethesda)">
        <title>A chromosome-length genome assembly and annotation of blackberry (Rubus argutus, cv. 'Hillquist').</title>
        <authorList>
            <person name="Bruna T."/>
            <person name="Aryal R."/>
            <person name="Dudchenko O."/>
            <person name="Sargent D.J."/>
            <person name="Mead D."/>
            <person name="Buti M."/>
            <person name="Cavallini A."/>
            <person name="Hytonen T."/>
            <person name="Andres J."/>
            <person name="Pham M."/>
            <person name="Weisz D."/>
            <person name="Mascagni F."/>
            <person name="Usai G."/>
            <person name="Natali L."/>
            <person name="Bassil N."/>
            <person name="Fernandez G.E."/>
            <person name="Lomsadze A."/>
            <person name="Armour M."/>
            <person name="Olukolu B."/>
            <person name="Poorten T."/>
            <person name="Britton C."/>
            <person name="Davik J."/>
            <person name="Ashrafi H."/>
            <person name="Aiden E.L."/>
            <person name="Borodovsky M."/>
            <person name="Worthington M."/>
        </authorList>
    </citation>
    <scope>NUCLEOTIDE SEQUENCE [LARGE SCALE GENOMIC DNA]</scope>
    <source>
        <strain evidence="1">PI 553951</strain>
    </source>
</reference>
<evidence type="ECO:0000313" key="1">
    <source>
        <dbReference type="EMBL" id="KAK9906296.1"/>
    </source>
</evidence>
<dbReference type="AlphaFoldDB" id="A0AAW1VSL5"/>
<proteinExistence type="predicted"/>
<sequence>MELNHIQPSRPSTQIISHLPSIYLCPHKHLQYHYQSISPKPWLTRTVPIPSPPCSPFNLTSTSSPKSFTFTASQSLPSINPKHRDLQTQAAARAQSEIHHWVTPLSQAPALINSS</sequence>
<organism evidence="1 2">
    <name type="scientific">Rubus argutus</name>
    <name type="common">Southern blackberry</name>
    <dbReference type="NCBI Taxonomy" id="59490"/>
    <lineage>
        <taxon>Eukaryota</taxon>
        <taxon>Viridiplantae</taxon>
        <taxon>Streptophyta</taxon>
        <taxon>Embryophyta</taxon>
        <taxon>Tracheophyta</taxon>
        <taxon>Spermatophyta</taxon>
        <taxon>Magnoliopsida</taxon>
        <taxon>eudicotyledons</taxon>
        <taxon>Gunneridae</taxon>
        <taxon>Pentapetalae</taxon>
        <taxon>rosids</taxon>
        <taxon>fabids</taxon>
        <taxon>Rosales</taxon>
        <taxon>Rosaceae</taxon>
        <taxon>Rosoideae</taxon>
        <taxon>Rosoideae incertae sedis</taxon>
        <taxon>Rubus</taxon>
    </lineage>
</organism>
<keyword evidence="2" id="KW-1185">Reference proteome</keyword>
<accession>A0AAW1VSL5</accession>
<gene>
    <name evidence="1" type="ORF">M0R45_002631</name>
</gene>
<dbReference type="EMBL" id="JBEDUW010000065">
    <property type="protein sequence ID" value="KAK9906296.1"/>
    <property type="molecule type" value="Genomic_DNA"/>
</dbReference>
<comment type="caution">
    <text evidence="1">The sequence shown here is derived from an EMBL/GenBank/DDBJ whole genome shotgun (WGS) entry which is preliminary data.</text>
</comment>
<evidence type="ECO:0000313" key="2">
    <source>
        <dbReference type="Proteomes" id="UP001457282"/>
    </source>
</evidence>